<dbReference type="SUPFAM" id="SSF51445">
    <property type="entry name" value="(Trans)glycosidases"/>
    <property type="match status" value="1"/>
</dbReference>
<dbReference type="STRING" id="551995.SAMN05192574_114105"/>
<dbReference type="Gene3D" id="3.20.20.80">
    <property type="entry name" value="Glycosidases"/>
    <property type="match status" value="1"/>
</dbReference>
<dbReference type="AlphaFoldDB" id="A0A1H8T427"/>
<feature type="signal peptide" evidence="1">
    <location>
        <begin position="1"/>
        <end position="30"/>
    </location>
</feature>
<accession>A0A1H8T427</accession>
<reference evidence="3" key="1">
    <citation type="submission" date="2016-10" db="EMBL/GenBank/DDBJ databases">
        <authorList>
            <person name="Varghese N."/>
            <person name="Submissions S."/>
        </authorList>
    </citation>
    <scope>NUCLEOTIDE SEQUENCE [LARGE SCALE GENOMIC DNA]</scope>
    <source>
        <strain evidence="3">Gh-48</strain>
    </source>
</reference>
<dbReference type="InterPro" id="IPR013780">
    <property type="entry name" value="Glyco_hydro_b"/>
</dbReference>
<dbReference type="RefSeq" id="WP_091219729.1">
    <property type="nucleotide sequence ID" value="NZ_FOCL01000014.1"/>
</dbReference>
<dbReference type="Proteomes" id="UP000198942">
    <property type="component" value="Unassembled WGS sequence"/>
</dbReference>
<name>A0A1H8T427_9SPHI</name>
<protein>
    <recommendedName>
        <fullName evidence="4">O-Glycosyl hydrolase</fullName>
    </recommendedName>
</protein>
<evidence type="ECO:0000313" key="2">
    <source>
        <dbReference type="EMBL" id="SEO85701.1"/>
    </source>
</evidence>
<gene>
    <name evidence="2" type="ORF">SAMN05192574_114105</name>
</gene>
<feature type="chain" id="PRO_5011588290" description="O-Glycosyl hydrolase" evidence="1">
    <location>
        <begin position="31"/>
        <end position="657"/>
    </location>
</feature>
<evidence type="ECO:0000256" key="1">
    <source>
        <dbReference type="SAM" id="SignalP"/>
    </source>
</evidence>
<dbReference type="OrthoDB" id="1395472at2"/>
<keyword evidence="1" id="KW-0732">Signal</keyword>
<dbReference type="InterPro" id="IPR017853">
    <property type="entry name" value="GH"/>
</dbReference>
<dbReference type="EMBL" id="FOCL01000014">
    <property type="protein sequence ID" value="SEO85701.1"/>
    <property type="molecule type" value="Genomic_DNA"/>
</dbReference>
<keyword evidence="3" id="KW-1185">Reference proteome</keyword>
<evidence type="ECO:0008006" key="4">
    <source>
        <dbReference type="Google" id="ProtNLM"/>
    </source>
</evidence>
<organism evidence="2 3">
    <name type="scientific">Mucilaginibacter gossypiicola</name>
    <dbReference type="NCBI Taxonomy" id="551995"/>
    <lineage>
        <taxon>Bacteria</taxon>
        <taxon>Pseudomonadati</taxon>
        <taxon>Bacteroidota</taxon>
        <taxon>Sphingobacteriia</taxon>
        <taxon>Sphingobacteriales</taxon>
        <taxon>Sphingobacteriaceae</taxon>
        <taxon>Mucilaginibacter</taxon>
    </lineage>
</organism>
<dbReference type="Gene3D" id="2.60.40.1180">
    <property type="entry name" value="Golgi alpha-mannosidase II"/>
    <property type="match status" value="1"/>
</dbReference>
<sequence>MVQVNKSIISYKTLVLVLLFLGMFTREASAQTEVEPWGNITGIRVQGQLFEFETSLRVAGKDWTKLHATAKEEQNPQYHREGKTQLVTTRIDSLYFNERVADGEAGSAIVAINFMPHADTTLTGVYFVVRIAKGDYTGASIKVNNDWVNLNALKATTGNEYLNGNTQAVEIKSLNRSLKLTLDEPTEVSLRADTGKLHKGDYLLYLPIAQGDIKNGQGIVKTYTLAVSGKIDNAPVTLKVNTQQNGRLFAGFGGNFRIQNPKNDPQVIDYSLNNLRVAWGRVEMPWRFWQPEKDSDPTENAKDNKLHPAVQKAMEMAQRLSKMNIPVILTAWSAPDWAIEGKPRFRHQSGEPWGNPLNYGNIDAAYKSIADYIVYLHDAYGVDVKLFSFNESDLGINIRQTGLQHADLIKGLGAYFVSRGLKTKLLLGDNSDATTYEFIYPAMADPAARQYIGAISFHSWRGWDTPILQKWAEAAKKMNLPLIVGEGSIDAAAWNYPAIFEEQTYALEEINLYTRLLAICQPLTILQWQLTADYSPLIGGGIFGNNAPLAPTQRFWNLKQLASTPEDVYAMPISNNGKYLSVAALGNNGKHTYVVHIVNNGATRQVTLSGLPQMVTKGVLYLTDKGHQMEKTPVAINNGIAKFKVEATSYVSLVVEK</sequence>
<evidence type="ECO:0000313" key="3">
    <source>
        <dbReference type="Proteomes" id="UP000198942"/>
    </source>
</evidence>
<proteinExistence type="predicted"/>